<keyword evidence="6" id="KW-1185">Reference proteome</keyword>
<keyword evidence="2" id="KW-0288">FMN</keyword>
<dbReference type="InterPro" id="IPR005025">
    <property type="entry name" value="FMN_Rdtase-like_dom"/>
</dbReference>
<dbReference type="InterPro" id="IPR051814">
    <property type="entry name" value="NAD(P)H-dep_FMN_reductase"/>
</dbReference>
<dbReference type="AlphaFoldDB" id="K1KM14"/>
<dbReference type="SUPFAM" id="SSF52218">
    <property type="entry name" value="Flavoproteins"/>
    <property type="match status" value="1"/>
</dbReference>
<comment type="caution">
    <text evidence="5">The sequence shown here is derived from an EMBL/GenBank/DDBJ whole genome shotgun (WGS) entry which is preliminary data.</text>
</comment>
<organism evidence="5 6">
    <name type="scientific">Solibacillus isronensis B3W22</name>
    <dbReference type="NCBI Taxonomy" id="1224748"/>
    <lineage>
        <taxon>Bacteria</taxon>
        <taxon>Bacillati</taxon>
        <taxon>Bacillota</taxon>
        <taxon>Bacilli</taxon>
        <taxon>Bacillales</taxon>
        <taxon>Caryophanaceae</taxon>
        <taxon>Solibacillus</taxon>
    </lineage>
</organism>
<dbReference type="InterPro" id="IPR029039">
    <property type="entry name" value="Flavoprotein-like_sf"/>
</dbReference>
<evidence type="ECO:0000256" key="1">
    <source>
        <dbReference type="ARBA" id="ARBA00022630"/>
    </source>
</evidence>
<dbReference type="GO" id="GO:0052873">
    <property type="term" value="F:FMN reductase (NADPH) activity"/>
    <property type="evidence" value="ECO:0007669"/>
    <property type="project" value="UniProtKB-EC"/>
</dbReference>
<dbReference type="EMBL" id="AMCK01000009">
    <property type="protein sequence ID" value="EKB45160.1"/>
    <property type="molecule type" value="Genomic_DNA"/>
</dbReference>
<accession>K1KM14</accession>
<dbReference type="PATRIC" id="fig|1224748.3.peg.2018"/>
<dbReference type="PANTHER" id="PTHR43408">
    <property type="entry name" value="FMN REDUCTASE (NADPH)"/>
    <property type="match status" value="1"/>
</dbReference>
<gene>
    <name evidence="5" type="primary">ssuE_2</name>
    <name evidence="5" type="ORF">B857_02039</name>
</gene>
<keyword evidence="3 5" id="KW-0560">Oxidoreductase</keyword>
<sequence>MKILSISGTLVGSKTSLLTKKLSEDLQHKMPNTEMEFLDLKDVQLEFCAGKPIDQYNRDTQKVIGKIAEADAYIIGTTILHGSMPGVLKNLFELVPVEHFADKCVLFAATGGNSLHYLAIESSVKPVANYLKMFVLPEYIFATSSDFNEKNELTDKVQQEMNAILEKYAMYISKLMK</sequence>
<dbReference type="Gene3D" id="3.40.50.360">
    <property type="match status" value="1"/>
</dbReference>
<proteinExistence type="predicted"/>
<dbReference type="RefSeq" id="WP_008406094.1">
    <property type="nucleotide sequence ID" value="NZ_AMCK01000009.1"/>
</dbReference>
<evidence type="ECO:0000256" key="2">
    <source>
        <dbReference type="ARBA" id="ARBA00022643"/>
    </source>
</evidence>
<evidence type="ECO:0000313" key="5">
    <source>
        <dbReference type="EMBL" id="EKB45160.1"/>
    </source>
</evidence>
<reference evidence="5 6" key="1">
    <citation type="journal article" date="2012" name="J. Bacteriol.">
        <title>Draft Genome Sequence of Bacillus isronensis Strain B3W22, Isolated from the Upper Atmosphere.</title>
        <authorList>
            <person name="Shivaji S."/>
            <person name="Ara S."/>
            <person name="Singh S.K."/>
            <person name="Bandi S."/>
            <person name="Singh A."/>
            <person name="Pinnaka A.K."/>
        </authorList>
    </citation>
    <scope>NUCLEOTIDE SEQUENCE [LARGE SCALE GENOMIC DNA]</scope>
    <source>
        <strain evidence="5 6">B3W22</strain>
    </source>
</reference>
<dbReference type="EC" id="1.5.1.38" evidence="5"/>
<dbReference type="PANTHER" id="PTHR43408:SF2">
    <property type="entry name" value="FMN REDUCTASE (NADPH)"/>
    <property type="match status" value="1"/>
</dbReference>
<evidence type="ECO:0000259" key="4">
    <source>
        <dbReference type="Pfam" id="PF03358"/>
    </source>
</evidence>
<name>K1KM14_9BACL</name>
<feature type="domain" description="NADPH-dependent FMN reductase-like" evidence="4">
    <location>
        <begin position="1"/>
        <end position="145"/>
    </location>
</feature>
<dbReference type="Pfam" id="PF03358">
    <property type="entry name" value="FMN_red"/>
    <property type="match status" value="1"/>
</dbReference>
<protein>
    <submittedName>
        <fullName evidence="5">FMN reductase (NADPH)</fullName>
        <ecNumber evidence="5">1.5.1.38</ecNumber>
    </submittedName>
</protein>
<dbReference type="Proteomes" id="UP000004738">
    <property type="component" value="Unassembled WGS sequence"/>
</dbReference>
<evidence type="ECO:0000313" key="6">
    <source>
        <dbReference type="Proteomes" id="UP000004738"/>
    </source>
</evidence>
<keyword evidence="1" id="KW-0285">Flavoprotein</keyword>
<evidence type="ECO:0000256" key="3">
    <source>
        <dbReference type="ARBA" id="ARBA00023002"/>
    </source>
</evidence>